<name>A0ACD1A6I3_9FIRM</name>
<keyword evidence="1" id="KW-0067">ATP-binding</keyword>
<keyword evidence="2" id="KW-1185">Reference proteome</keyword>
<reference evidence="1" key="1">
    <citation type="submission" date="2019-08" db="EMBL/GenBank/DDBJ databases">
        <title>Genome sequence of Clostridiales bacterium MT110.</title>
        <authorList>
            <person name="Cao J."/>
        </authorList>
    </citation>
    <scope>NUCLEOTIDE SEQUENCE</scope>
    <source>
        <strain evidence="1">MT110</strain>
    </source>
</reference>
<gene>
    <name evidence="1" type="ORF">FRZ06_00810</name>
</gene>
<dbReference type="Proteomes" id="UP000594014">
    <property type="component" value="Chromosome"/>
</dbReference>
<protein>
    <submittedName>
        <fullName evidence="1">ABC transporter ATP-binding protein</fullName>
    </submittedName>
</protein>
<evidence type="ECO:0000313" key="1">
    <source>
        <dbReference type="EMBL" id="QOX61995.1"/>
    </source>
</evidence>
<evidence type="ECO:0000313" key="2">
    <source>
        <dbReference type="Proteomes" id="UP000594014"/>
    </source>
</evidence>
<dbReference type="EMBL" id="CP042469">
    <property type="protein sequence ID" value="QOX61995.1"/>
    <property type="molecule type" value="Genomic_DNA"/>
</dbReference>
<accession>A0ACD1A6I3</accession>
<sequence>MKQIIIGKDIIKAYGEGQEKRNVLDGVSITVGEGEFLAVMGPSGCGKSTLLFALSGMDGIDGGSVTFEGQELAGLKEKEFADLLRRKMGFVFQQPAMLKNLNLLDNIMLPALRDNKKNAAGIREKARALMRKTGIEELEERGITQVSGGQLQRAGICRALMNDPVVIFGDEPTGALNSKSSQEIMDLFAQINREGTAVLLVTHDAKVAAQTERVLFMRDGMIVRGMRFSKEIGNDIKGDNIAERTRKITQTMAEIGG</sequence>
<proteinExistence type="predicted"/>
<keyword evidence="1" id="KW-0547">Nucleotide-binding</keyword>
<organism evidence="1 2">
    <name type="scientific">Anoxybacterium hadale</name>
    <dbReference type="NCBI Taxonomy" id="3408580"/>
    <lineage>
        <taxon>Bacteria</taxon>
        <taxon>Bacillati</taxon>
        <taxon>Bacillota</taxon>
        <taxon>Clostridia</taxon>
        <taxon>Peptostreptococcales</taxon>
        <taxon>Anaerovoracaceae</taxon>
        <taxon>Anoxybacterium</taxon>
    </lineage>
</organism>